<dbReference type="WBParaSite" id="MBELARI_LOCUS2904.1">
    <property type="protein sequence ID" value="MBELARI_LOCUS2904.1"/>
    <property type="gene ID" value="MBELARI_LOCUS2904"/>
</dbReference>
<dbReference type="AlphaFoldDB" id="A0AAF3F7L1"/>
<keyword evidence="2" id="KW-0732">Signal</keyword>
<dbReference type="GO" id="GO:0006508">
    <property type="term" value="P:proteolysis"/>
    <property type="evidence" value="ECO:0007669"/>
    <property type="project" value="InterPro"/>
</dbReference>
<dbReference type="InterPro" id="IPR029058">
    <property type="entry name" value="AB_hydrolase_fold"/>
</dbReference>
<evidence type="ECO:0000313" key="4">
    <source>
        <dbReference type="WBParaSite" id="MBELARI_LOCUS2904.1"/>
    </source>
</evidence>
<dbReference type="GO" id="GO:0004185">
    <property type="term" value="F:serine-type carboxypeptidase activity"/>
    <property type="evidence" value="ECO:0007669"/>
    <property type="project" value="InterPro"/>
</dbReference>
<name>A0AAF3F7L1_9BILA</name>
<dbReference type="Proteomes" id="UP000887575">
    <property type="component" value="Unassembled WGS sequence"/>
</dbReference>
<feature type="signal peptide" evidence="2">
    <location>
        <begin position="1"/>
        <end position="20"/>
    </location>
</feature>
<dbReference type="InterPro" id="IPR001563">
    <property type="entry name" value="Peptidase_S10"/>
</dbReference>
<sequence length="236" mass="27304">MLTKSISLLFFSTLFRSIFALQERDKISSLPNLQFTPKFEQYSGYLDEKLFYWYFTSQSAEADNNLIIFLKGELENVYSWTKLGHLLFIDLPTGSGFSQNITTFTNAETSKLLFNLLQNFLTTYNLKEKKIFLVSGEYSSEIVSLMALDYLDSIKQQQNSYEDFRLKGLIFIGIWNEVVQFNSLIDFAYAKGFTGKRDYQHLLDQCPACNQSRSSDCDYLNSPMQSCQETAKKIEC</sequence>
<feature type="chain" id="PRO_5042046345" evidence="2">
    <location>
        <begin position="21"/>
        <end position="236"/>
    </location>
</feature>
<dbReference type="Pfam" id="PF00450">
    <property type="entry name" value="Peptidase_S10"/>
    <property type="match status" value="2"/>
</dbReference>
<dbReference type="PANTHER" id="PTHR11802">
    <property type="entry name" value="SERINE PROTEASE FAMILY S10 SERINE CARBOXYPEPTIDASE"/>
    <property type="match status" value="1"/>
</dbReference>
<protein>
    <submittedName>
        <fullName evidence="4">Uncharacterized protein</fullName>
    </submittedName>
</protein>
<dbReference type="SUPFAM" id="SSF53474">
    <property type="entry name" value="alpha/beta-Hydrolases"/>
    <property type="match status" value="1"/>
</dbReference>
<evidence type="ECO:0000313" key="3">
    <source>
        <dbReference type="Proteomes" id="UP000887575"/>
    </source>
</evidence>
<reference evidence="4" key="1">
    <citation type="submission" date="2024-02" db="UniProtKB">
        <authorList>
            <consortium name="WormBaseParasite"/>
        </authorList>
    </citation>
    <scope>IDENTIFICATION</scope>
</reference>
<proteinExistence type="inferred from homology"/>
<comment type="similarity">
    <text evidence="1">Belongs to the peptidase S10 family.</text>
</comment>
<accession>A0AAF3F7L1</accession>
<dbReference type="Gene3D" id="3.40.50.1820">
    <property type="entry name" value="alpha/beta hydrolase"/>
    <property type="match status" value="2"/>
</dbReference>
<evidence type="ECO:0000256" key="2">
    <source>
        <dbReference type="SAM" id="SignalP"/>
    </source>
</evidence>
<evidence type="ECO:0000256" key="1">
    <source>
        <dbReference type="ARBA" id="ARBA00009431"/>
    </source>
</evidence>
<organism evidence="3 4">
    <name type="scientific">Mesorhabditis belari</name>
    <dbReference type="NCBI Taxonomy" id="2138241"/>
    <lineage>
        <taxon>Eukaryota</taxon>
        <taxon>Metazoa</taxon>
        <taxon>Ecdysozoa</taxon>
        <taxon>Nematoda</taxon>
        <taxon>Chromadorea</taxon>
        <taxon>Rhabditida</taxon>
        <taxon>Rhabditina</taxon>
        <taxon>Rhabditomorpha</taxon>
        <taxon>Rhabditoidea</taxon>
        <taxon>Rhabditidae</taxon>
        <taxon>Mesorhabditinae</taxon>
        <taxon>Mesorhabditis</taxon>
    </lineage>
</organism>
<keyword evidence="3" id="KW-1185">Reference proteome</keyword>